<dbReference type="Gramene" id="KOM26478">
    <property type="protein sequence ID" value="KOM26478"/>
    <property type="gene ID" value="LR48_Vigan273s000100"/>
</dbReference>
<name>A0A0L9T7D7_PHAAN</name>
<evidence type="ECO:0000256" key="1">
    <source>
        <dbReference type="SAM" id="MobiDB-lite"/>
    </source>
</evidence>
<evidence type="ECO:0000313" key="2">
    <source>
        <dbReference type="EMBL" id="KOM26478.1"/>
    </source>
</evidence>
<proteinExistence type="predicted"/>
<dbReference type="Proteomes" id="UP000053144">
    <property type="component" value="Unassembled WGS sequence"/>
</dbReference>
<dbReference type="EMBL" id="KQ258322">
    <property type="protein sequence ID" value="KOM26478.1"/>
    <property type="molecule type" value="Genomic_DNA"/>
</dbReference>
<organism evidence="2 3">
    <name type="scientific">Phaseolus angularis</name>
    <name type="common">Azuki bean</name>
    <name type="synonym">Vigna angularis</name>
    <dbReference type="NCBI Taxonomy" id="3914"/>
    <lineage>
        <taxon>Eukaryota</taxon>
        <taxon>Viridiplantae</taxon>
        <taxon>Streptophyta</taxon>
        <taxon>Embryophyta</taxon>
        <taxon>Tracheophyta</taxon>
        <taxon>Spermatophyta</taxon>
        <taxon>Magnoliopsida</taxon>
        <taxon>eudicotyledons</taxon>
        <taxon>Gunneridae</taxon>
        <taxon>Pentapetalae</taxon>
        <taxon>rosids</taxon>
        <taxon>fabids</taxon>
        <taxon>Fabales</taxon>
        <taxon>Fabaceae</taxon>
        <taxon>Papilionoideae</taxon>
        <taxon>50 kb inversion clade</taxon>
        <taxon>NPAAA clade</taxon>
        <taxon>indigoferoid/millettioid clade</taxon>
        <taxon>Phaseoleae</taxon>
        <taxon>Vigna</taxon>
    </lineage>
</organism>
<protein>
    <submittedName>
        <fullName evidence="2">Uncharacterized protein</fullName>
    </submittedName>
</protein>
<sequence>MYTETFWRQLMCTSVQTAGRSSSSFGNERSTLNVDERSNSSRSSSSLYPNAPTQCGRPFNKQTVRHHPSDLNARQCLWTSVQQTTVRPEAPQVQTRAALQTTRRTFKSFPTFVHSVTNVRPLHPQRSFTPSPPLGHPWPLHRSSTFLLARSTLGLDVLARTLDVRTRRSRSRDRRSCSHARQSVCASAQQPTFSLDVPARTLDVRPRRSCSHARQSVCASAQLPTFDLDVQGVERSTIPVDERPSIQPFVLTLGLSTSTARLSTARPINVRPPVWVVEIRLPPLCFNRDVSSRIALTVIFSNSHRCGLPEFASSIVLQSRRQVDNRYCSSIAPPQASLGLISLAIYRLPLSTLHSRVNIMAWGHRLTYSFA</sequence>
<gene>
    <name evidence="2" type="ORF">LR48_Vigan273s000100</name>
</gene>
<feature type="region of interest" description="Disordered" evidence="1">
    <location>
        <begin position="18"/>
        <end position="54"/>
    </location>
</feature>
<dbReference type="AlphaFoldDB" id="A0A0L9T7D7"/>
<evidence type="ECO:0000313" key="3">
    <source>
        <dbReference type="Proteomes" id="UP000053144"/>
    </source>
</evidence>
<feature type="compositionally biased region" description="Polar residues" evidence="1">
    <location>
        <begin position="18"/>
        <end position="33"/>
    </location>
</feature>
<reference evidence="3" key="1">
    <citation type="journal article" date="2015" name="Proc. Natl. Acad. Sci. U.S.A.">
        <title>Genome sequencing of adzuki bean (Vigna angularis) provides insight into high starch and low fat accumulation and domestication.</title>
        <authorList>
            <person name="Yang K."/>
            <person name="Tian Z."/>
            <person name="Chen C."/>
            <person name="Luo L."/>
            <person name="Zhao B."/>
            <person name="Wang Z."/>
            <person name="Yu L."/>
            <person name="Li Y."/>
            <person name="Sun Y."/>
            <person name="Li W."/>
            <person name="Chen Y."/>
            <person name="Li Y."/>
            <person name="Zhang Y."/>
            <person name="Ai D."/>
            <person name="Zhao J."/>
            <person name="Shang C."/>
            <person name="Ma Y."/>
            <person name="Wu B."/>
            <person name="Wang M."/>
            <person name="Gao L."/>
            <person name="Sun D."/>
            <person name="Zhang P."/>
            <person name="Guo F."/>
            <person name="Wang W."/>
            <person name="Li Y."/>
            <person name="Wang J."/>
            <person name="Varshney R.K."/>
            <person name="Wang J."/>
            <person name="Ling H.Q."/>
            <person name="Wan P."/>
        </authorList>
    </citation>
    <scope>NUCLEOTIDE SEQUENCE</scope>
    <source>
        <strain evidence="3">cv. Jingnong 6</strain>
    </source>
</reference>
<accession>A0A0L9T7D7</accession>